<dbReference type="EMBL" id="CM001237">
    <property type="protein sequence ID" value="EHA46170.1"/>
    <property type="molecule type" value="Genomic_DNA"/>
</dbReference>
<dbReference type="InterPro" id="IPR002347">
    <property type="entry name" value="SDR_fam"/>
</dbReference>
<dbReference type="GeneID" id="2682378"/>
<dbReference type="HOGENOM" id="CLU_010194_2_11_1"/>
<reference key="2">
    <citation type="submission" date="2011-05" db="EMBL/GenBank/DDBJ databases">
        <title>The Genome Sequence of Magnaporthe oryzae 70-15.</title>
        <authorList>
            <consortium name="The Broad Institute Genome Sequencing Platform"/>
            <person name="Ma L.-J."/>
            <person name="Dead R."/>
            <person name="Young S.K."/>
            <person name="Zeng Q."/>
            <person name="Gargeya S."/>
            <person name="Fitzgerald M."/>
            <person name="Haas B."/>
            <person name="Abouelleil A."/>
            <person name="Alvarado L."/>
            <person name="Arachchi H.M."/>
            <person name="Berlin A."/>
            <person name="Brown A."/>
            <person name="Chapman S.B."/>
            <person name="Chen Z."/>
            <person name="Dunbar C."/>
            <person name="Freedman E."/>
            <person name="Gearin G."/>
            <person name="Gellesch M."/>
            <person name="Goldberg J."/>
            <person name="Griggs A."/>
            <person name="Gujja S."/>
            <person name="Heiman D."/>
            <person name="Howarth C."/>
            <person name="Larson L."/>
            <person name="Lui A."/>
            <person name="MacDonald P.J.P."/>
            <person name="Mehta T."/>
            <person name="Montmayeur A."/>
            <person name="Murphy C."/>
            <person name="Neiman D."/>
            <person name="Pearson M."/>
            <person name="Priest M."/>
            <person name="Roberts A."/>
            <person name="Saif S."/>
            <person name="Shea T."/>
            <person name="Shenoy N."/>
            <person name="Sisk P."/>
            <person name="Stolte C."/>
            <person name="Sykes S."/>
            <person name="Yandava C."/>
            <person name="Wortman J."/>
            <person name="Nusbaum C."/>
            <person name="Birren B."/>
        </authorList>
    </citation>
    <scope>NUCLEOTIDE SEQUENCE</scope>
    <source>
        <strain>70-15</strain>
    </source>
</reference>
<evidence type="ECO:0000256" key="2">
    <source>
        <dbReference type="ARBA" id="ARBA00023002"/>
    </source>
</evidence>
<dbReference type="AlphaFoldDB" id="G4NLW7"/>
<dbReference type="Gene3D" id="3.40.50.720">
    <property type="entry name" value="NAD(P)-binding Rossmann-like Domain"/>
    <property type="match status" value="1"/>
</dbReference>
<comment type="similarity">
    <text evidence="1">Belongs to the short-chain dehydrogenases/reductases (SDR) family.</text>
</comment>
<gene>
    <name evidence="3" type="ORF">MGG_02825</name>
</gene>
<evidence type="ECO:0000313" key="4">
    <source>
        <dbReference type="Proteomes" id="UP000009058"/>
    </source>
</evidence>
<dbReference type="Proteomes" id="UP000009058">
    <property type="component" value="Chromosome 7"/>
</dbReference>
<dbReference type="RefSeq" id="XP_003720913.1">
    <property type="nucleotide sequence ID" value="XM_003720865.1"/>
</dbReference>
<protein>
    <submittedName>
        <fullName evidence="3">Short-chain dehydrogenase</fullName>
    </submittedName>
</protein>
<reference evidence="3 4" key="1">
    <citation type="journal article" date="2005" name="Nature">
        <title>The genome sequence of the rice blast fungus Magnaporthe grisea.</title>
        <authorList>
            <person name="Dean R.A."/>
            <person name="Talbot N.J."/>
            <person name="Ebbole D.J."/>
            <person name="Farman M.L."/>
            <person name="Mitchell T.K."/>
            <person name="Orbach M.J."/>
            <person name="Thon M."/>
            <person name="Kulkarni R."/>
            <person name="Xu J.R."/>
            <person name="Pan H."/>
            <person name="Read N.D."/>
            <person name="Lee Y.H."/>
            <person name="Carbone I."/>
            <person name="Brown D."/>
            <person name="Oh Y.Y."/>
            <person name="Donofrio N."/>
            <person name="Jeong J.S."/>
            <person name="Soanes D.M."/>
            <person name="Djonovic S."/>
            <person name="Kolomiets E."/>
            <person name="Rehmeyer C."/>
            <person name="Li W."/>
            <person name="Harding M."/>
            <person name="Kim S."/>
            <person name="Lebrun M.H."/>
            <person name="Bohnert H."/>
            <person name="Coughlan S."/>
            <person name="Butler J."/>
            <person name="Calvo S."/>
            <person name="Ma L.J."/>
            <person name="Nicol R."/>
            <person name="Purcell S."/>
            <person name="Nusbaum C."/>
            <person name="Galagan J.E."/>
            <person name="Birren B.W."/>
        </authorList>
    </citation>
    <scope>NUCLEOTIDE SEQUENCE [LARGE SCALE GENOMIC DNA]</scope>
    <source>
        <strain evidence="4">70-15 / ATCC MYA-4617 / FGSC 8958</strain>
    </source>
</reference>
<dbReference type="InParanoid" id="G4NLW7"/>
<dbReference type="GO" id="GO:0016616">
    <property type="term" value="F:oxidoreductase activity, acting on the CH-OH group of donors, NAD or NADP as acceptor"/>
    <property type="evidence" value="ECO:0007669"/>
    <property type="project" value="UniProtKB-ARBA"/>
</dbReference>
<evidence type="ECO:0000256" key="1">
    <source>
        <dbReference type="ARBA" id="ARBA00006484"/>
    </source>
</evidence>
<keyword evidence="4" id="KW-1185">Reference proteome</keyword>
<dbReference type="PANTHER" id="PTHR43008:SF8">
    <property type="entry name" value="BENZIL REDUCTASE ((S)-BENZOIN FORMING) IRC24"/>
    <property type="match status" value="1"/>
</dbReference>
<dbReference type="OrthoDB" id="153074at2759"/>
<dbReference type="SMR" id="G4NLW7"/>
<proteinExistence type="inferred from homology"/>
<dbReference type="VEuPathDB" id="FungiDB:MGG_02825"/>
<keyword evidence="2" id="KW-0560">Oxidoreductase</keyword>
<accession>G4NLW7</accession>
<name>G4NLW7_PYRO7</name>
<dbReference type="STRING" id="242507.G4NLW7"/>
<dbReference type="eggNOG" id="KOG1204">
    <property type="taxonomic scope" value="Eukaryota"/>
</dbReference>
<sequence length="235" mass="25703">MASKVVIITGASRGIGLAVAQHLLQANHKVVLVARTEDKILKLKEQYPNQVAFCKVDLGTKEPSTSVITESAIKTFGQLDGLVLNHGTLEPLGRLENAKIDEWIQAYNTNLFSCLSLIKDAIPHLRKTKGRIVFTSSGAALKVTLHGALEEPDVVSVSVGPGRVDTDMQKLIRETGKGVMADKDYAGFQTAFEEGRLNKPEWPAQVMAQLVLEAKPELSGKYATWDSETFAPYRE</sequence>
<dbReference type="Pfam" id="PF00106">
    <property type="entry name" value="adh_short"/>
    <property type="match status" value="1"/>
</dbReference>
<dbReference type="KEGG" id="mgr:MGG_02825"/>
<dbReference type="PRINTS" id="PR00081">
    <property type="entry name" value="GDHRDH"/>
</dbReference>
<dbReference type="PANTHER" id="PTHR43008">
    <property type="entry name" value="BENZIL REDUCTASE"/>
    <property type="match status" value="1"/>
</dbReference>
<dbReference type="InterPro" id="IPR036291">
    <property type="entry name" value="NAD(P)-bd_dom_sf"/>
</dbReference>
<evidence type="ECO:0000313" key="3">
    <source>
        <dbReference type="EMBL" id="EHA46170.1"/>
    </source>
</evidence>
<organism evidence="3 4">
    <name type="scientific">Pyricularia oryzae (strain 70-15 / ATCC MYA-4617 / FGSC 8958)</name>
    <name type="common">Rice blast fungus</name>
    <name type="synonym">Magnaporthe oryzae</name>
    <dbReference type="NCBI Taxonomy" id="242507"/>
    <lineage>
        <taxon>Eukaryota</taxon>
        <taxon>Fungi</taxon>
        <taxon>Dikarya</taxon>
        <taxon>Ascomycota</taxon>
        <taxon>Pezizomycotina</taxon>
        <taxon>Sordariomycetes</taxon>
        <taxon>Sordariomycetidae</taxon>
        <taxon>Magnaporthales</taxon>
        <taxon>Pyriculariaceae</taxon>
        <taxon>Pyricularia</taxon>
    </lineage>
</organism>
<dbReference type="GO" id="GO:0050664">
    <property type="term" value="F:oxidoreductase activity, acting on NAD(P)H, oxygen as acceptor"/>
    <property type="evidence" value="ECO:0007669"/>
    <property type="project" value="TreeGrafter"/>
</dbReference>
<dbReference type="SUPFAM" id="SSF51735">
    <property type="entry name" value="NAD(P)-binding Rossmann-fold domains"/>
    <property type="match status" value="1"/>
</dbReference>
<dbReference type="OMA" id="PGDMATD"/>
<dbReference type="FunCoup" id="G4NLW7">
    <property type="interactions" value="118"/>
</dbReference>